<feature type="domain" description="Ribosomal protein L9" evidence="9">
    <location>
        <begin position="67"/>
        <end position="109"/>
    </location>
</feature>
<reference evidence="12" key="1">
    <citation type="journal article" date="2006" name="Proc. Natl. Acad. Sci. U.S.A.">
        <title>Genome analysis of the smallest free-living eukaryote Ostreococcus tauri unveils many unique features.</title>
        <authorList>
            <person name="Derelle E."/>
            <person name="Ferraz C."/>
            <person name="Rombauts S."/>
            <person name="Rouze P."/>
            <person name="Worden A.Z."/>
            <person name="Robbens S."/>
            <person name="Partensky F."/>
            <person name="Degroeve S."/>
            <person name="Echeynie S."/>
            <person name="Cooke R."/>
            <person name="Saeys Y."/>
            <person name="Wuyts J."/>
            <person name="Jabbari K."/>
            <person name="Bowler C."/>
            <person name="Panaud O."/>
            <person name="Piegu B."/>
            <person name="Ball S.G."/>
            <person name="Ral J.-P."/>
            <person name="Bouget F.-Y."/>
            <person name="Piganeau G."/>
            <person name="De Baets B."/>
            <person name="Picard A."/>
            <person name="Delseny M."/>
            <person name="Demaille J."/>
            <person name="Van de Peer Y."/>
            <person name="Moreau H."/>
        </authorList>
    </citation>
    <scope>NUCLEOTIDE SEQUENCE [LARGE SCALE GENOMIC DNA]</scope>
    <source>
        <strain evidence="12">OTTH 0595 / CCAP 157/2 / RCC745</strain>
    </source>
</reference>
<dbReference type="InterPro" id="IPR020069">
    <property type="entry name" value="Ribosomal_bL9_C"/>
</dbReference>
<dbReference type="SUPFAM" id="SSF55658">
    <property type="entry name" value="L9 N-domain-like"/>
    <property type="match status" value="1"/>
</dbReference>
<dbReference type="InterPro" id="IPR020070">
    <property type="entry name" value="Ribosomal_bL9_N"/>
</dbReference>
<evidence type="ECO:0000256" key="5">
    <source>
        <dbReference type="ARBA" id="ARBA00023274"/>
    </source>
</evidence>
<keyword evidence="5" id="KW-0687">Ribonucleoprotein</keyword>
<dbReference type="InParanoid" id="A0A096PA91"/>
<comment type="similarity">
    <text evidence="1">Belongs to the bacterial ribosomal protein bL9 family.</text>
</comment>
<dbReference type="Proteomes" id="UP000009170">
    <property type="component" value="Unassembled WGS sequence"/>
</dbReference>
<keyword evidence="12" id="KW-1185">Reference proteome</keyword>
<evidence type="ECO:0000256" key="3">
    <source>
        <dbReference type="ARBA" id="ARBA00022884"/>
    </source>
</evidence>
<evidence type="ECO:0000256" key="1">
    <source>
        <dbReference type="ARBA" id="ARBA00010605"/>
    </source>
</evidence>
<dbReference type="KEGG" id="ota:OT_ostta02g04650"/>
<dbReference type="HAMAP" id="MF_00503">
    <property type="entry name" value="Ribosomal_bL9"/>
    <property type="match status" value="1"/>
</dbReference>
<dbReference type="Pfam" id="PF03948">
    <property type="entry name" value="Ribosomal_L9_C"/>
    <property type="match status" value="1"/>
</dbReference>
<evidence type="ECO:0000313" key="12">
    <source>
        <dbReference type="Proteomes" id="UP000009170"/>
    </source>
</evidence>
<protein>
    <recommendedName>
        <fullName evidence="7">Large ribosomal subunit protein bL9c</fullName>
    </recommendedName>
    <alternativeName>
        <fullName evidence="8">50S ribosomal protein L9, chloroplastic</fullName>
    </alternativeName>
    <alternativeName>
        <fullName evidence="6">CL9</fullName>
    </alternativeName>
</protein>
<dbReference type="GO" id="GO:1990904">
    <property type="term" value="C:ribonucleoprotein complex"/>
    <property type="evidence" value="ECO:0007669"/>
    <property type="project" value="UniProtKB-KW"/>
</dbReference>
<dbReference type="InterPro" id="IPR020594">
    <property type="entry name" value="Ribosomal_bL9_bac/chp"/>
</dbReference>
<dbReference type="RefSeq" id="XP_003075308.2">
    <property type="nucleotide sequence ID" value="XM_003075260.2"/>
</dbReference>
<dbReference type="GeneID" id="9837278"/>
<dbReference type="FunCoup" id="A0A096PA91">
    <property type="interactions" value="595"/>
</dbReference>
<evidence type="ECO:0000256" key="7">
    <source>
        <dbReference type="ARBA" id="ARBA00035193"/>
    </source>
</evidence>
<dbReference type="Gene3D" id="3.10.430.100">
    <property type="entry name" value="Ribosomal protein L9, C-terminal domain"/>
    <property type="match status" value="1"/>
</dbReference>
<gene>
    <name evidence="11" type="ORF">OT_ostta02g04650</name>
</gene>
<evidence type="ECO:0000313" key="11">
    <source>
        <dbReference type="EMBL" id="CEG01222.1"/>
    </source>
</evidence>
<dbReference type="PANTHER" id="PTHR21368">
    <property type="entry name" value="50S RIBOSOMAL PROTEIN L9"/>
    <property type="match status" value="1"/>
</dbReference>
<proteinExistence type="inferred from homology"/>
<dbReference type="AlphaFoldDB" id="A0A096PA91"/>
<dbReference type="GO" id="GO:0006412">
    <property type="term" value="P:translation"/>
    <property type="evidence" value="ECO:0007669"/>
    <property type="project" value="InterPro"/>
</dbReference>
<dbReference type="GO" id="GO:0005840">
    <property type="term" value="C:ribosome"/>
    <property type="evidence" value="ECO:0007669"/>
    <property type="project" value="UniProtKB-KW"/>
</dbReference>
<dbReference type="InterPro" id="IPR009027">
    <property type="entry name" value="Ribosomal_bL9/RNase_H1_N"/>
</dbReference>
<dbReference type="OrthoDB" id="5555409at2759"/>
<dbReference type="NCBIfam" id="TIGR00158">
    <property type="entry name" value="L9"/>
    <property type="match status" value="1"/>
</dbReference>
<dbReference type="GO" id="GO:0019843">
    <property type="term" value="F:rRNA binding"/>
    <property type="evidence" value="ECO:0007669"/>
    <property type="project" value="UniProtKB-KW"/>
</dbReference>
<keyword evidence="2" id="KW-0699">rRNA-binding</keyword>
<dbReference type="InterPro" id="IPR036791">
    <property type="entry name" value="Ribosomal_bL9_C_sf"/>
</dbReference>
<organism evidence="11 12">
    <name type="scientific">Ostreococcus tauri</name>
    <name type="common">Marine green alga</name>
    <dbReference type="NCBI Taxonomy" id="70448"/>
    <lineage>
        <taxon>Eukaryota</taxon>
        <taxon>Viridiplantae</taxon>
        <taxon>Chlorophyta</taxon>
        <taxon>Mamiellophyceae</taxon>
        <taxon>Mamiellales</taxon>
        <taxon>Bathycoccaceae</taxon>
        <taxon>Ostreococcus</taxon>
    </lineage>
</organism>
<dbReference type="Pfam" id="PF01281">
    <property type="entry name" value="Ribosomal_L9_N"/>
    <property type="match status" value="1"/>
</dbReference>
<dbReference type="InterPro" id="IPR000244">
    <property type="entry name" value="Ribosomal_bL9"/>
</dbReference>
<feature type="domain" description="Large ribosomal subunit protein bL9 C-terminal" evidence="10">
    <location>
        <begin position="126"/>
        <end position="208"/>
    </location>
</feature>
<evidence type="ECO:0000256" key="2">
    <source>
        <dbReference type="ARBA" id="ARBA00022730"/>
    </source>
</evidence>
<dbReference type="Gene3D" id="3.40.5.10">
    <property type="entry name" value="Ribosomal protein L9, N-terminal domain"/>
    <property type="match status" value="1"/>
</dbReference>
<keyword evidence="3" id="KW-0694">RNA-binding</keyword>
<evidence type="ECO:0000256" key="6">
    <source>
        <dbReference type="ARBA" id="ARBA00031047"/>
    </source>
</evidence>
<dbReference type="EMBL" id="CAID01000002">
    <property type="protein sequence ID" value="CEG01222.1"/>
    <property type="molecule type" value="Genomic_DNA"/>
</dbReference>
<dbReference type="SUPFAM" id="SSF55653">
    <property type="entry name" value="Ribosomal protein L9 C-domain"/>
    <property type="match status" value="1"/>
</dbReference>
<name>A0A096PA91_OSTTA</name>
<evidence type="ECO:0000259" key="10">
    <source>
        <dbReference type="Pfam" id="PF03948"/>
    </source>
</evidence>
<comment type="caution">
    <text evidence="11">The sequence shown here is derived from an EMBL/GenBank/DDBJ whole genome shotgun (WGS) entry which is preliminary data.</text>
</comment>
<dbReference type="STRING" id="70448.A0A096PA91"/>
<evidence type="ECO:0000256" key="4">
    <source>
        <dbReference type="ARBA" id="ARBA00022980"/>
    </source>
</evidence>
<dbReference type="GO" id="GO:0003735">
    <property type="term" value="F:structural constituent of ribosome"/>
    <property type="evidence" value="ECO:0007669"/>
    <property type="project" value="InterPro"/>
</dbReference>
<accession>A0A096PA91</accession>
<evidence type="ECO:0000256" key="8">
    <source>
        <dbReference type="ARBA" id="ARBA00035427"/>
    </source>
</evidence>
<sequence length="210" mass="22153">MPTPTTVATSSRDSTTFDMFAAVPVANLRALKPNALNNTSATLPRSSGRVGLVVEANKRANKTTKAVLLKTSDAGKEGDMVEVSNGFFRSYLEPQGLATKVSAELMAEFEKKAAEAAAAKAKEIADAKALCTALTTIGKFTVKKTVGEDDKIFGSVTAADVVEAIKAQTGKELEKSAFAVPDVSTTGVYEVVAQFHKSARCTFKVEVQKA</sequence>
<evidence type="ECO:0000259" key="9">
    <source>
        <dbReference type="Pfam" id="PF01281"/>
    </source>
</evidence>
<dbReference type="InterPro" id="IPR036935">
    <property type="entry name" value="Ribosomal_bL9_N_sf"/>
</dbReference>
<keyword evidence="4 11" id="KW-0689">Ribosomal protein</keyword>
<reference evidence="11 12" key="2">
    <citation type="journal article" date="2014" name="BMC Genomics">
        <title>An improved genome of the model marine alga Ostreococcus tauri unfolds by assessing Illumina de novo assemblies.</title>
        <authorList>
            <person name="Blanc-Mathieu R."/>
            <person name="Verhelst B."/>
            <person name="Derelle E."/>
            <person name="Rombauts S."/>
            <person name="Bouget F.Y."/>
            <person name="Carre I."/>
            <person name="Chateau A."/>
            <person name="Eyre-Walker A."/>
            <person name="Grimsley N."/>
            <person name="Moreau H."/>
            <person name="Piegu B."/>
            <person name="Rivals E."/>
            <person name="Schackwitz W."/>
            <person name="Van de Peer Y."/>
            <person name="Piganeau G."/>
        </authorList>
    </citation>
    <scope>NUCLEOTIDE SEQUENCE [LARGE SCALE GENOMIC DNA]</scope>
    <source>
        <strain evidence="12">OTTH 0595 / CCAP 157/2 / RCC745</strain>
    </source>
</reference>